<evidence type="ECO:0000259" key="1">
    <source>
        <dbReference type="Pfam" id="PF11706"/>
    </source>
</evidence>
<dbReference type="OrthoDB" id="3531194at2"/>
<accession>A0A387BL60</accession>
<sequence length="183" mass="19825">MDVNRPAADLVVRVVNAATAGELDVDWTRQLLARESLPIRHRAPGDHIDLASTQRALIKLASDVRPLFESTVLDEAANQLNTLLAELPVRVSVSISDNFAPHLHFDGHGPSIGERLRANGLVALAVLLADTTGLLRLGICAAPDCDLVFVDFSRAGRQRFCSRRCATRSHVAAHRRRIASGLG</sequence>
<organism evidence="2 3">
    <name type="scientific">Gryllotalpicola protaetiae</name>
    <dbReference type="NCBI Taxonomy" id="2419771"/>
    <lineage>
        <taxon>Bacteria</taxon>
        <taxon>Bacillati</taxon>
        <taxon>Actinomycetota</taxon>
        <taxon>Actinomycetes</taxon>
        <taxon>Micrococcales</taxon>
        <taxon>Microbacteriaceae</taxon>
        <taxon>Gryllotalpicola</taxon>
    </lineage>
</organism>
<proteinExistence type="predicted"/>
<dbReference type="KEGG" id="gry:D7I44_14500"/>
<dbReference type="InterPro" id="IPR021005">
    <property type="entry name" value="Znf_CGNR"/>
</dbReference>
<protein>
    <submittedName>
        <fullName evidence="2">CGNR zinc finger domain-containing protein</fullName>
    </submittedName>
</protein>
<dbReference type="EMBL" id="CP032624">
    <property type="protein sequence ID" value="AYG04613.1"/>
    <property type="molecule type" value="Genomic_DNA"/>
</dbReference>
<dbReference type="PANTHER" id="PTHR35525:SF3">
    <property type="entry name" value="BLL6575 PROTEIN"/>
    <property type="match status" value="1"/>
</dbReference>
<reference evidence="2 3" key="1">
    <citation type="submission" date="2018-09" db="EMBL/GenBank/DDBJ databases">
        <title>Genome sequencing of strain 2DFW10M-5.</title>
        <authorList>
            <person name="Heo J."/>
            <person name="Kim S.-J."/>
            <person name="Kwon S.-W."/>
        </authorList>
    </citation>
    <scope>NUCLEOTIDE SEQUENCE [LARGE SCALE GENOMIC DNA]</scope>
    <source>
        <strain evidence="2 3">2DFW10M-5</strain>
    </source>
</reference>
<evidence type="ECO:0000313" key="2">
    <source>
        <dbReference type="EMBL" id="AYG04613.1"/>
    </source>
</evidence>
<dbReference type="SUPFAM" id="SSF160904">
    <property type="entry name" value="Jann2411-like"/>
    <property type="match status" value="1"/>
</dbReference>
<dbReference type="InterPro" id="IPR023286">
    <property type="entry name" value="ABATE_dom_sf"/>
</dbReference>
<keyword evidence="3" id="KW-1185">Reference proteome</keyword>
<dbReference type="Gene3D" id="1.10.3300.10">
    <property type="entry name" value="Jann2411-like domain"/>
    <property type="match status" value="1"/>
</dbReference>
<dbReference type="Pfam" id="PF11706">
    <property type="entry name" value="zf-CGNR"/>
    <property type="match status" value="1"/>
</dbReference>
<gene>
    <name evidence="2" type="ORF">D7I44_14500</name>
</gene>
<dbReference type="AlphaFoldDB" id="A0A387BL60"/>
<dbReference type="InterPro" id="IPR010852">
    <property type="entry name" value="ABATE"/>
</dbReference>
<dbReference type="RefSeq" id="WP_120790142.1">
    <property type="nucleotide sequence ID" value="NZ_CP032624.1"/>
</dbReference>
<name>A0A387BL60_9MICO</name>
<feature type="domain" description="Zinc finger CGNR" evidence="1">
    <location>
        <begin position="136"/>
        <end position="177"/>
    </location>
</feature>
<evidence type="ECO:0000313" key="3">
    <source>
        <dbReference type="Proteomes" id="UP000275069"/>
    </source>
</evidence>
<dbReference type="PANTHER" id="PTHR35525">
    <property type="entry name" value="BLL6575 PROTEIN"/>
    <property type="match status" value="1"/>
</dbReference>
<dbReference type="Proteomes" id="UP000275069">
    <property type="component" value="Chromosome"/>
</dbReference>